<comment type="caution">
    <text evidence="2">The sequence shown here is derived from an EMBL/GenBank/DDBJ whole genome shotgun (WGS) entry which is preliminary data.</text>
</comment>
<gene>
    <name evidence="2" type="ORF">Tci_396404</name>
</gene>
<sequence>MKPVKSEDKKPFGDKSVHINLKVRSQDGMEVSFRLKRNKKLQTLINDYCDKQSKDTTGGVFVFNGLRLSAEKTPDEKSTDEPHAGKLARVVLAGDPETNRAPFDLPEAEA</sequence>
<feature type="non-terminal residue" evidence="2">
    <location>
        <position position="110"/>
    </location>
</feature>
<dbReference type="InterPro" id="IPR022617">
    <property type="entry name" value="Rad60/SUMO-like_dom"/>
</dbReference>
<dbReference type="InterPro" id="IPR029071">
    <property type="entry name" value="Ubiquitin-like_domsf"/>
</dbReference>
<dbReference type="SUPFAM" id="SSF54236">
    <property type="entry name" value="Ubiquitin-like"/>
    <property type="match status" value="1"/>
</dbReference>
<protein>
    <submittedName>
        <fullName evidence="2">Small ubiquitin-related modifier 1-like</fullName>
    </submittedName>
</protein>
<dbReference type="AlphaFoldDB" id="A0A699HH91"/>
<dbReference type="Pfam" id="PF11976">
    <property type="entry name" value="Rad60-SLD"/>
    <property type="match status" value="1"/>
</dbReference>
<proteinExistence type="predicted"/>
<feature type="domain" description="Rad60/SUMO-like" evidence="1">
    <location>
        <begin position="19"/>
        <end position="76"/>
    </location>
</feature>
<organism evidence="2">
    <name type="scientific">Tanacetum cinerariifolium</name>
    <name type="common">Dalmatian daisy</name>
    <name type="synonym">Chrysanthemum cinerariifolium</name>
    <dbReference type="NCBI Taxonomy" id="118510"/>
    <lineage>
        <taxon>Eukaryota</taxon>
        <taxon>Viridiplantae</taxon>
        <taxon>Streptophyta</taxon>
        <taxon>Embryophyta</taxon>
        <taxon>Tracheophyta</taxon>
        <taxon>Spermatophyta</taxon>
        <taxon>Magnoliopsida</taxon>
        <taxon>eudicotyledons</taxon>
        <taxon>Gunneridae</taxon>
        <taxon>Pentapetalae</taxon>
        <taxon>asterids</taxon>
        <taxon>campanulids</taxon>
        <taxon>Asterales</taxon>
        <taxon>Asteraceae</taxon>
        <taxon>Asteroideae</taxon>
        <taxon>Anthemideae</taxon>
        <taxon>Anthemidinae</taxon>
        <taxon>Tanacetum</taxon>
    </lineage>
</organism>
<name>A0A699HH91_TANCI</name>
<evidence type="ECO:0000259" key="1">
    <source>
        <dbReference type="Pfam" id="PF11976"/>
    </source>
</evidence>
<accession>A0A699HH91</accession>
<dbReference type="EMBL" id="BKCJ010162839">
    <property type="protein sequence ID" value="GEY24430.1"/>
    <property type="molecule type" value="Genomic_DNA"/>
</dbReference>
<reference evidence="2" key="1">
    <citation type="journal article" date="2019" name="Sci. Rep.">
        <title>Draft genome of Tanacetum cinerariifolium, the natural source of mosquito coil.</title>
        <authorList>
            <person name="Yamashiro T."/>
            <person name="Shiraishi A."/>
            <person name="Satake H."/>
            <person name="Nakayama K."/>
        </authorList>
    </citation>
    <scope>NUCLEOTIDE SEQUENCE</scope>
</reference>
<dbReference type="PANTHER" id="PTHR10562">
    <property type="entry name" value="SMALL UBIQUITIN-RELATED MODIFIER"/>
    <property type="match status" value="1"/>
</dbReference>
<evidence type="ECO:0000313" key="2">
    <source>
        <dbReference type="EMBL" id="GEY24430.1"/>
    </source>
</evidence>
<dbReference type="Gene3D" id="3.10.20.90">
    <property type="entry name" value="Phosphatidylinositol 3-kinase Catalytic Subunit, Chain A, domain 1"/>
    <property type="match status" value="1"/>
</dbReference>